<name>A0ABQ9W961_SAGOE</name>
<evidence type="ECO:0000313" key="3">
    <source>
        <dbReference type="Proteomes" id="UP001266305"/>
    </source>
</evidence>
<dbReference type="Proteomes" id="UP001266305">
    <property type="component" value="Unassembled WGS sequence"/>
</dbReference>
<dbReference type="EMBL" id="JASSZA010000002">
    <property type="protein sequence ID" value="KAK2118152.1"/>
    <property type="molecule type" value="Genomic_DNA"/>
</dbReference>
<evidence type="ECO:0000256" key="1">
    <source>
        <dbReference type="SAM" id="MobiDB-lite"/>
    </source>
</evidence>
<gene>
    <name evidence="2" type="ORF">P7K49_005039</name>
</gene>
<keyword evidence="3" id="KW-1185">Reference proteome</keyword>
<evidence type="ECO:0000313" key="2">
    <source>
        <dbReference type="EMBL" id="KAK2118152.1"/>
    </source>
</evidence>
<proteinExistence type="predicted"/>
<protein>
    <submittedName>
        <fullName evidence="2">Uncharacterized protein</fullName>
    </submittedName>
</protein>
<comment type="caution">
    <text evidence="2">The sequence shown here is derived from an EMBL/GenBank/DDBJ whole genome shotgun (WGS) entry which is preliminary data.</text>
</comment>
<organism evidence="2 3">
    <name type="scientific">Saguinus oedipus</name>
    <name type="common">Cotton-top tamarin</name>
    <name type="synonym">Oedipomidas oedipus</name>
    <dbReference type="NCBI Taxonomy" id="9490"/>
    <lineage>
        <taxon>Eukaryota</taxon>
        <taxon>Metazoa</taxon>
        <taxon>Chordata</taxon>
        <taxon>Craniata</taxon>
        <taxon>Vertebrata</taxon>
        <taxon>Euteleostomi</taxon>
        <taxon>Mammalia</taxon>
        <taxon>Eutheria</taxon>
        <taxon>Euarchontoglires</taxon>
        <taxon>Primates</taxon>
        <taxon>Haplorrhini</taxon>
        <taxon>Platyrrhini</taxon>
        <taxon>Cebidae</taxon>
        <taxon>Callitrichinae</taxon>
        <taxon>Saguinus</taxon>
    </lineage>
</organism>
<feature type="non-terminal residue" evidence="2">
    <location>
        <position position="72"/>
    </location>
</feature>
<feature type="region of interest" description="Disordered" evidence="1">
    <location>
        <begin position="1"/>
        <end position="27"/>
    </location>
</feature>
<feature type="compositionally biased region" description="Low complexity" evidence="1">
    <location>
        <begin position="9"/>
        <end position="21"/>
    </location>
</feature>
<feature type="region of interest" description="Disordered" evidence="1">
    <location>
        <begin position="44"/>
        <end position="72"/>
    </location>
</feature>
<reference evidence="2 3" key="1">
    <citation type="submission" date="2023-05" db="EMBL/GenBank/DDBJ databases">
        <title>B98-5 Cell Line De Novo Hybrid Assembly: An Optical Mapping Approach.</title>
        <authorList>
            <person name="Kananen K."/>
            <person name="Auerbach J.A."/>
            <person name="Kautto E."/>
            <person name="Blachly J.S."/>
        </authorList>
    </citation>
    <scope>NUCLEOTIDE SEQUENCE [LARGE SCALE GENOMIC DNA]</scope>
    <source>
        <strain evidence="2">B95-8</strain>
        <tissue evidence="2">Cell line</tissue>
    </source>
</reference>
<accession>A0ABQ9W961</accession>
<sequence length="72" mass="7758">MLRSAMLPTSIAKSSSKTATIQRTPRVANSQEVVKNLVNEPYPGITTLAPSPSRRRRLQRPPVEGAAVACSL</sequence>